<keyword evidence="7" id="KW-1185">Reference proteome</keyword>
<organism evidence="6 7">
    <name type="scientific">Undibacterium jejuense</name>
    <dbReference type="NCBI Taxonomy" id="1344949"/>
    <lineage>
        <taxon>Bacteria</taxon>
        <taxon>Pseudomonadati</taxon>
        <taxon>Pseudomonadota</taxon>
        <taxon>Betaproteobacteria</taxon>
        <taxon>Burkholderiales</taxon>
        <taxon>Oxalobacteraceae</taxon>
        <taxon>Undibacterium</taxon>
    </lineage>
</organism>
<dbReference type="RefSeq" id="WP_186911660.1">
    <property type="nucleotide sequence ID" value="NZ_JACOFV010000004.1"/>
</dbReference>
<keyword evidence="6" id="KW-0966">Cell projection</keyword>
<evidence type="ECO:0000256" key="1">
    <source>
        <dbReference type="ARBA" id="ARBA00004514"/>
    </source>
</evidence>
<dbReference type="Gene3D" id="1.20.58.380">
    <property type="entry name" value="Flagellar protein flit"/>
    <property type="match status" value="1"/>
</dbReference>
<keyword evidence="2" id="KW-0963">Cytoplasm</keyword>
<keyword evidence="4" id="KW-0143">Chaperone</keyword>
<proteinExistence type="predicted"/>
<dbReference type="EMBL" id="JACOFV010000004">
    <property type="protein sequence ID" value="MBC3861741.1"/>
    <property type="molecule type" value="Genomic_DNA"/>
</dbReference>
<sequence length="111" mass="12737">MESIELISLYENVAVITDQMLRAARERDWELLCQLESNCSSTVAIIQKNEIPVPLTPELREQKIRMIKKILADDKEIRDITEPWMAELADLIKSNSTSRKLNQAYGAAKTF</sequence>
<accession>A0A923HLA1</accession>
<protein>
    <recommendedName>
        <fullName evidence="5">Flagellar protein FliT</fullName>
    </recommendedName>
</protein>
<dbReference type="Pfam" id="PF05400">
    <property type="entry name" value="FliT"/>
    <property type="match status" value="1"/>
</dbReference>
<comment type="subcellular location">
    <subcellularLocation>
        <location evidence="1">Cytoplasm</location>
        <location evidence="1">Cytosol</location>
    </subcellularLocation>
</comment>
<keyword evidence="6" id="KW-0282">Flagellum</keyword>
<keyword evidence="3" id="KW-1005">Bacterial flagellum biogenesis</keyword>
<evidence type="ECO:0000256" key="4">
    <source>
        <dbReference type="ARBA" id="ARBA00023186"/>
    </source>
</evidence>
<evidence type="ECO:0000256" key="2">
    <source>
        <dbReference type="ARBA" id="ARBA00022490"/>
    </source>
</evidence>
<dbReference type="AlphaFoldDB" id="A0A923HLA1"/>
<evidence type="ECO:0000313" key="7">
    <source>
        <dbReference type="Proteomes" id="UP000634011"/>
    </source>
</evidence>
<evidence type="ECO:0000256" key="5">
    <source>
        <dbReference type="ARBA" id="ARBA00093797"/>
    </source>
</evidence>
<dbReference type="InterPro" id="IPR008622">
    <property type="entry name" value="FliT"/>
</dbReference>
<evidence type="ECO:0000256" key="3">
    <source>
        <dbReference type="ARBA" id="ARBA00022795"/>
    </source>
</evidence>
<keyword evidence="6" id="KW-0969">Cilium</keyword>
<name>A0A923HLA1_9BURK</name>
<comment type="caution">
    <text evidence="6">The sequence shown here is derived from an EMBL/GenBank/DDBJ whole genome shotgun (WGS) entry which is preliminary data.</text>
</comment>
<dbReference type="Proteomes" id="UP000634011">
    <property type="component" value="Unassembled WGS sequence"/>
</dbReference>
<dbReference type="GO" id="GO:0044781">
    <property type="term" value="P:bacterial-type flagellum organization"/>
    <property type="evidence" value="ECO:0007669"/>
    <property type="project" value="UniProtKB-KW"/>
</dbReference>
<gene>
    <name evidence="6" type="ORF">H8K32_06475</name>
</gene>
<reference evidence="6" key="1">
    <citation type="submission" date="2020-08" db="EMBL/GenBank/DDBJ databases">
        <title>Novel species isolated from subtropical streams in China.</title>
        <authorList>
            <person name="Lu H."/>
        </authorList>
    </citation>
    <scope>NUCLEOTIDE SEQUENCE</scope>
    <source>
        <strain evidence="6">KACC 12607</strain>
    </source>
</reference>
<evidence type="ECO:0000313" key="6">
    <source>
        <dbReference type="EMBL" id="MBC3861741.1"/>
    </source>
</evidence>